<evidence type="ECO:0000313" key="1">
    <source>
        <dbReference type="EMBL" id="QDT04498.1"/>
    </source>
</evidence>
<keyword evidence="2" id="KW-1185">Reference proteome</keyword>
<protein>
    <submittedName>
        <fullName evidence="1">Uncharacterized protein</fullName>
    </submittedName>
</protein>
<proteinExistence type="predicted"/>
<evidence type="ECO:0000313" key="2">
    <source>
        <dbReference type="Proteomes" id="UP000318538"/>
    </source>
</evidence>
<reference evidence="1 2" key="1">
    <citation type="submission" date="2019-02" db="EMBL/GenBank/DDBJ databases">
        <title>Deep-cultivation of Planctomycetes and their phenomic and genomic characterization uncovers novel biology.</title>
        <authorList>
            <person name="Wiegand S."/>
            <person name="Jogler M."/>
            <person name="Boedeker C."/>
            <person name="Pinto D."/>
            <person name="Vollmers J."/>
            <person name="Rivas-Marin E."/>
            <person name="Kohn T."/>
            <person name="Peeters S.H."/>
            <person name="Heuer A."/>
            <person name="Rast P."/>
            <person name="Oberbeckmann S."/>
            <person name="Bunk B."/>
            <person name="Jeske O."/>
            <person name="Meyerdierks A."/>
            <person name="Storesund J.E."/>
            <person name="Kallscheuer N."/>
            <person name="Luecker S."/>
            <person name="Lage O.M."/>
            <person name="Pohl T."/>
            <person name="Merkel B.J."/>
            <person name="Hornburger P."/>
            <person name="Mueller R.-W."/>
            <person name="Bruemmer F."/>
            <person name="Labrenz M."/>
            <person name="Spormann A.M."/>
            <person name="Op den Camp H."/>
            <person name="Overmann J."/>
            <person name="Amann R."/>
            <person name="Jetten M.S.M."/>
            <person name="Mascher T."/>
            <person name="Medema M.H."/>
            <person name="Devos D.P."/>
            <person name="Kaster A.-K."/>
            <person name="Ovreas L."/>
            <person name="Rohde M."/>
            <person name="Galperin M.Y."/>
            <person name="Jogler C."/>
        </authorList>
    </citation>
    <scope>NUCLEOTIDE SEQUENCE [LARGE SCALE GENOMIC DNA]</scope>
    <source>
        <strain evidence="1 2">K22_7</strain>
    </source>
</reference>
<name>A0A517NBW4_9BACT</name>
<dbReference type="AlphaFoldDB" id="A0A517NBW4"/>
<accession>A0A517NBW4</accession>
<sequence length="36" mass="3792">MMRHIAGDRGGNAACLIASGFAAGRNYQPSVQVTDR</sequence>
<dbReference type="EMBL" id="CP036525">
    <property type="protein sequence ID" value="QDT04498.1"/>
    <property type="molecule type" value="Genomic_DNA"/>
</dbReference>
<gene>
    <name evidence="1" type="ORF">K227x_28900</name>
</gene>
<dbReference type="Proteomes" id="UP000318538">
    <property type="component" value="Chromosome"/>
</dbReference>
<organism evidence="1 2">
    <name type="scientific">Rubripirellula lacrimiformis</name>
    <dbReference type="NCBI Taxonomy" id="1930273"/>
    <lineage>
        <taxon>Bacteria</taxon>
        <taxon>Pseudomonadati</taxon>
        <taxon>Planctomycetota</taxon>
        <taxon>Planctomycetia</taxon>
        <taxon>Pirellulales</taxon>
        <taxon>Pirellulaceae</taxon>
        <taxon>Rubripirellula</taxon>
    </lineage>
</organism>
<dbReference type="KEGG" id="rlc:K227x_28900"/>